<reference evidence="1 2" key="1">
    <citation type="submission" date="2015-01" db="EMBL/GenBank/DDBJ databases">
        <title>Evolution of Trichinella species and genotypes.</title>
        <authorList>
            <person name="Korhonen P.K."/>
            <person name="Edoardo P."/>
            <person name="Giuseppe L.R."/>
            <person name="Gasser R.B."/>
        </authorList>
    </citation>
    <scope>NUCLEOTIDE SEQUENCE [LARGE SCALE GENOMIC DNA]</scope>
    <source>
        <strain evidence="1">ISS3</strain>
    </source>
</reference>
<gene>
    <name evidence="1" type="ORF">T01_9271</name>
</gene>
<keyword evidence="2" id="KW-1185">Reference proteome</keyword>
<dbReference type="EMBL" id="JYDH01002217">
    <property type="protein sequence ID" value="KRY16646.1"/>
    <property type="molecule type" value="Genomic_DNA"/>
</dbReference>
<protein>
    <submittedName>
        <fullName evidence="1">Uncharacterized protein</fullName>
    </submittedName>
</protein>
<dbReference type="Proteomes" id="UP000054776">
    <property type="component" value="Unassembled WGS sequence"/>
</dbReference>
<dbReference type="InParanoid" id="A0A0V0ZVA7"/>
<dbReference type="AlphaFoldDB" id="A0A0V0ZVA7"/>
<evidence type="ECO:0000313" key="1">
    <source>
        <dbReference type="EMBL" id="KRY16646.1"/>
    </source>
</evidence>
<evidence type="ECO:0000313" key="2">
    <source>
        <dbReference type="Proteomes" id="UP000054776"/>
    </source>
</evidence>
<feature type="non-terminal residue" evidence="1">
    <location>
        <position position="1"/>
    </location>
</feature>
<comment type="caution">
    <text evidence="1">The sequence shown here is derived from an EMBL/GenBank/DDBJ whole genome shotgun (WGS) entry which is preliminary data.</text>
</comment>
<proteinExistence type="predicted"/>
<accession>A0A0V0ZVA7</accession>
<organism evidence="1 2">
    <name type="scientific">Trichinella spiralis</name>
    <name type="common">Trichina worm</name>
    <dbReference type="NCBI Taxonomy" id="6334"/>
    <lineage>
        <taxon>Eukaryota</taxon>
        <taxon>Metazoa</taxon>
        <taxon>Ecdysozoa</taxon>
        <taxon>Nematoda</taxon>
        <taxon>Enoplea</taxon>
        <taxon>Dorylaimia</taxon>
        <taxon>Trichinellida</taxon>
        <taxon>Trichinellidae</taxon>
        <taxon>Trichinella</taxon>
    </lineage>
</organism>
<name>A0A0V0ZVA7_TRISP</name>
<dbReference type="OrthoDB" id="10352995at2759"/>
<sequence>LPKTTKYCTMLCCFNEYLIIMSKNIPIPKFNHRRSVSTEFQMGCYPVY</sequence>